<dbReference type="Gene3D" id="3.30.800.10">
    <property type="entry name" value="Phosphatidylinositol Phosphate Kinase II Beta"/>
    <property type="match status" value="1"/>
</dbReference>
<evidence type="ECO:0000256" key="2">
    <source>
        <dbReference type="ARBA" id="ARBA00022679"/>
    </source>
</evidence>
<feature type="domain" description="FYVE-type" evidence="12">
    <location>
        <begin position="323"/>
        <end position="383"/>
    </location>
</feature>
<dbReference type="InterPro" id="IPR027484">
    <property type="entry name" value="PInositol-4-P-5-kinase_N"/>
</dbReference>
<evidence type="ECO:0000256" key="10">
    <source>
        <dbReference type="PROSITE-ProRule" id="PRU00781"/>
    </source>
</evidence>
<dbReference type="FunFam" id="3.50.7.10:FF:000007">
    <property type="entry name" value="1-phosphatidylinositol 3-phosphate 5-kinase isoform X1"/>
    <property type="match status" value="1"/>
</dbReference>
<dbReference type="OrthoDB" id="158357at2759"/>
<comment type="caution">
    <text evidence="14">The sequence shown here is derived from an EMBL/GenBank/DDBJ whole genome shotgun (WGS) entry which is preliminary data.</text>
</comment>
<dbReference type="Pfam" id="PF00118">
    <property type="entry name" value="Cpn60_TCP1"/>
    <property type="match status" value="1"/>
</dbReference>
<evidence type="ECO:0000259" key="12">
    <source>
        <dbReference type="PROSITE" id="PS50178"/>
    </source>
</evidence>
<feature type="compositionally biased region" description="Polar residues" evidence="11">
    <location>
        <begin position="1"/>
        <end position="10"/>
    </location>
</feature>
<dbReference type="Gene3D" id="3.30.40.10">
    <property type="entry name" value="Zinc/RING finger domain, C3HC4 (zinc finger)"/>
    <property type="match status" value="1"/>
</dbReference>
<dbReference type="InterPro" id="IPR002498">
    <property type="entry name" value="PInositol-4-P-4/5-kinase_core"/>
</dbReference>
<keyword evidence="3" id="KW-0479">Metal-binding</keyword>
<dbReference type="Gene3D" id="3.30.810.10">
    <property type="entry name" value="2-Layer Sandwich"/>
    <property type="match status" value="1"/>
</dbReference>
<feature type="compositionally biased region" description="Polar residues" evidence="11">
    <location>
        <begin position="1575"/>
        <end position="1602"/>
    </location>
</feature>
<feature type="compositionally biased region" description="Polar residues" evidence="11">
    <location>
        <begin position="18"/>
        <end position="30"/>
    </location>
</feature>
<feature type="compositionally biased region" description="Polar residues" evidence="11">
    <location>
        <begin position="1611"/>
        <end position="1634"/>
    </location>
</feature>
<dbReference type="Pfam" id="PF01363">
    <property type="entry name" value="FYVE"/>
    <property type="match status" value="1"/>
</dbReference>
<evidence type="ECO:0000313" key="15">
    <source>
        <dbReference type="Proteomes" id="UP000886653"/>
    </source>
</evidence>
<feature type="region of interest" description="Disordered" evidence="11">
    <location>
        <begin position="1566"/>
        <end position="1682"/>
    </location>
</feature>
<dbReference type="Pfam" id="PF01504">
    <property type="entry name" value="PIP5K"/>
    <property type="match status" value="1"/>
</dbReference>
<dbReference type="SUPFAM" id="SSF52029">
    <property type="entry name" value="GroEL apical domain-like"/>
    <property type="match status" value="1"/>
</dbReference>
<evidence type="ECO:0000256" key="7">
    <source>
        <dbReference type="ARBA" id="ARBA00022833"/>
    </source>
</evidence>
<dbReference type="PROSITE" id="PS50178">
    <property type="entry name" value="ZF_FYVE"/>
    <property type="match status" value="1"/>
</dbReference>
<dbReference type="FunFam" id="3.30.40.10:FF:000283">
    <property type="entry name" value="1-phosphatidylinositol-3-phosphate 5-kinase (Fab1)"/>
    <property type="match status" value="1"/>
</dbReference>
<dbReference type="GO" id="GO:0000285">
    <property type="term" value="F:1-phosphatidylinositol-3-phosphate 5-kinase activity"/>
    <property type="evidence" value="ECO:0007669"/>
    <property type="project" value="UniProtKB-EC"/>
</dbReference>
<feature type="compositionally biased region" description="Basic residues" evidence="11">
    <location>
        <begin position="2022"/>
        <end position="2035"/>
    </location>
</feature>
<feature type="region of interest" description="Disordered" evidence="11">
    <location>
        <begin position="2014"/>
        <end position="2039"/>
    </location>
</feature>
<accession>A0A9P6TCV5</accession>
<dbReference type="EMBL" id="MU167267">
    <property type="protein sequence ID" value="KAG0146018.1"/>
    <property type="molecule type" value="Genomic_DNA"/>
</dbReference>
<dbReference type="EC" id="2.7.1.150" evidence="1"/>
<dbReference type="SMART" id="SM00330">
    <property type="entry name" value="PIPKc"/>
    <property type="match status" value="1"/>
</dbReference>
<dbReference type="InterPro" id="IPR027483">
    <property type="entry name" value="PInositol-4-P-4/5-kinase_C_sf"/>
</dbReference>
<feature type="region of interest" description="Disordered" evidence="11">
    <location>
        <begin position="1031"/>
        <end position="1089"/>
    </location>
</feature>
<feature type="domain" description="PIPK" evidence="13">
    <location>
        <begin position="2244"/>
        <end position="2564"/>
    </location>
</feature>
<feature type="compositionally biased region" description="Polar residues" evidence="11">
    <location>
        <begin position="1229"/>
        <end position="1240"/>
    </location>
</feature>
<dbReference type="InterPro" id="IPR011011">
    <property type="entry name" value="Znf_FYVE_PHD"/>
</dbReference>
<organism evidence="14 15">
    <name type="scientific">Cronartium quercuum f. sp. fusiforme G11</name>
    <dbReference type="NCBI Taxonomy" id="708437"/>
    <lineage>
        <taxon>Eukaryota</taxon>
        <taxon>Fungi</taxon>
        <taxon>Dikarya</taxon>
        <taxon>Basidiomycota</taxon>
        <taxon>Pucciniomycotina</taxon>
        <taxon>Pucciniomycetes</taxon>
        <taxon>Pucciniales</taxon>
        <taxon>Coleosporiaceae</taxon>
        <taxon>Cronartium</taxon>
    </lineage>
</organism>
<dbReference type="FunFam" id="3.30.810.10:FF:000001">
    <property type="entry name" value="1-phosphatidylinositol 3-phosphate 5-kinase FAB1"/>
    <property type="match status" value="1"/>
</dbReference>
<dbReference type="Proteomes" id="UP000886653">
    <property type="component" value="Unassembled WGS sequence"/>
</dbReference>
<feature type="region of interest" description="Disordered" evidence="11">
    <location>
        <begin position="1939"/>
        <end position="2001"/>
    </location>
</feature>
<keyword evidence="5 9" id="KW-0863">Zinc-finger</keyword>
<evidence type="ECO:0000313" key="14">
    <source>
        <dbReference type="EMBL" id="KAG0146018.1"/>
    </source>
</evidence>
<keyword evidence="2 10" id="KW-0808">Transferase</keyword>
<feature type="region of interest" description="Disordered" evidence="11">
    <location>
        <begin position="132"/>
        <end position="205"/>
    </location>
</feature>
<dbReference type="GO" id="GO:0046854">
    <property type="term" value="P:phosphatidylinositol phosphate biosynthetic process"/>
    <property type="evidence" value="ECO:0007669"/>
    <property type="project" value="TreeGrafter"/>
</dbReference>
<dbReference type="PROSITE" id="PS51455">
    <property type="entry name" value="PIPK"/>
    <property type="match status" value="1"/>
</dbReference>
<dbReference type="InterPro" id="IPR017455">
    <property type="entry name" value="Znf_FYVE-rel"/>
</dbReference>
<gene>
    <name evidence="14" type="ORF">CROQUDRAFT_78200</name>
</gene>
<dbReference type="InterPro" id="IPR000306">
    <property type="entry name" value="Znf_FYVE"/>
</dbReference>
<feature type="compositionally biased region" description="Polar residues" evidence="11">
    <location>
        <begin position="1947"/>
        <end position="1956"/>
    </location>
</feature>
<feature type="compositionally biased region" description="Polar residues" evidence="11">
    <location>
        <begin position="1075"/>
        <end position="1089"/>
    </location>
</feature>
<feature type="region of interest" description="Disordered" evidence="11">
    <location>
        <begin position="389"/>
        <end position="408"/>
    </location>
</feature>
<evidence type="ECO:0000256" key="8">
    <source>
        <dbReference type="ARBA" id="ARBA00022840"/>
    </source>
</evidence>
<evidence type="ECO:0000256" key="11">
    <source>
        <dbReference type="SAM" id="MobiDB-lite"/>
    </source>
</evidence>
<feature type="region of interest" description="Disordered" evidence="11">
    <location>
        <begin position="1874"/>
        <end position="1913"/>
    </location>
</feature>
<sequence length="2611" mass="288735">MLSLSQSRNPGSPAFLGSGSSRDQSPMRSSVSVDYSHFPYFSFPETSVTQTPTRSTFPCPPSGPDPDSRGSTDPLLIPKTLLGRFKSAIGATVWAPSTSDRASKTAPISSGSLSSASQTNTNLEYDAMLLARSNNRNSSPANTPTRSSDETFYNSRSPRSSLPNLNYPGHHTVTGSPIRPGSSSSIKIHPHPLSASTSLGPLSATPESPRAPFYFQPQNHPNFFPPLTNSESTLRNMAPSNPNVPTQHQGLSAVPTFSHIPGFPLARETIADDGGSLLSSSIAPSSWKGAATGCDDVSQSAASYQLMDKIQGEGLSREYWMPDKDAKECYDCAATFTSWRRKHHCRICGAIFCHFCASNLVSGRRFASAGYIRVCNMCLAKLEPVPEGPWRLREDPEEENNASVPEAGSSFHIFGSRSHAARMAHSRTRTSLASSKARDRAKSSSQSALSYSTRHSSHRSNSRTRPDYHNGADFNEKSRHTDAARSTSFLSNPFHASSTTLKPITQSRNAETSGSHQIPQSAVSCLTAPFRKGLNDGEQTGLPHLKIIQPSQRLVTPTPSTVKASLSSRPASLERLQCFEYSSSRRQSKRLAQDLRTESQSPTKEPAPKQAAYQDDFNNYLSKDSPKGPSDILPPWPPWGPLDGPAEFHLSSASLAHLRSMIRQCLHRDKVSKAPTWECELIKLLVKMVSDPPRPNQDEGHPGDIRQLIKIKKIPGGQPQDSEYVHGVVFTKNVVHKQMRVECITPRVLAVSIPLEFQRVEGYMKLEPLIFQEKQYLKSLVNRLTSLRPDVLLVEGDVSGLAIEYLVQAGVSVVRHVKPRVLQAVAQCTQAPVISSLDKLLNLKVGQCDVFHVQTLDHRLIPGRRKSFIRLEGCRPDLGGTLLLRGGHLSLLSKIKALMSMMVHIVYSSRLETHFLRDEGAIMTPDLESVRKSQVLDMDKTEIQNILTSFRRARRQLIDTKFTVLLKPGCPQKPAISATPATLPNLARQIEDILRPYERIVLSGSPTVKLAPPVVLTRLRDLHQELTALRQSIKQRQPIPPAQSEAKQNSIHEAPTTPNTPSLPPNPPTLEHSVDGSQASSSRAEALSSTKALMMSEEYSQTLRVAELGRQLVQSKLAAAHYLSTHRPETFHPADHQRIVVQEALVCRNPTTGLPSYTCQGPQLRSFSYYLPGDQTVGQIIELAVACQGQMCPAKGCGQLKNVHQTDYIHGRFKASLRIHHSLQPESAIPQSTTDSASLNESRHSVDNSDMNMDSANQDMILMQSYCPHCDGHTRKTEMSEDSWRLSFGKYLELCFYGQGIQAEYVTHDSTGLRLPCPHDLHLGHTRIFFHRGFRIDFSLRRINVYEAISPSLCLTANSQAQWRVLEDEYYTIHKRSKAFFNSVRLRINAFNYDVVTLEKQDASEEAMRELLKKVESDAQMIQLQLDEVHLACVGTNGVKINTVRKTLVDKAVEWDHVFATFELRFIAEHKNDARRLTSVQLRKLFVDQTTTPGSPDRLLSRLQQLPAFNSSKYNYTSQSEVDSDHAGQKSAATVSFKKAFPSPTLKTMASALAFALPTSMPTLGPSFTDGRLESSATKSNGPSALDSELTSTSPSPKQSASIAELDGGMNTRSLSSQSKANGQPENLASSSVRPATTSTPSDSTDNTAGTLSSDSQTSPSAKTVMTSDAAKAPEDDHPDAITVKGKRTSMSIAQPPSVRFISSSPGTSPAEVFQDATPKGRLTVTQRQGLNTSIDCDDGFESDTTVINARDQDTLNLHLRAKIDHSNEANPSDTDTTNQSEAESQEDPRRLTIRGRRILEIGPSNKGGVANLVQKFEKPTTKELQLNAPVVSEEIPGEPSPSALIARPTNKIAKAPTPVARPGFKRGKSEIVRSASHLSRGKRPISQTIKSPAESNFSSRSHSSTKLVDQNSNHNNLTSRLAARHQLRLTNKSLASKIAPDEQVRSSKTQLTSVRLNPVPEPVLRSAPRLRDTTSRRHRPDSGLPISSSYLSRRANQPYNSKVTTMTRHFDRMSREAERQKHSHEHRSRPRPIAHAKSSVHAFSSLTAAVHEDSDSDLDECNVNPAEHDADDEGDVTPEAYGPETPEPGVSNLPRAASPLATDFAEQDNIVCPLGTSLSLEEGDSIGFPHSDLLIGPDRSLVAQTTPCSPSFLADSFRIPPSGFSQFSDNEMSSGEAGRHSIIKTLSNLWSYRGAEFSPLEYPQLPTEHQSAENPVLIREDEPSSIIAYTLGSKLYQDTLKDTEPRVIERSEIFMPEDVKIHGADYDSTWGMIDFAPQDMDVDDTLKVPTNGTKPMQFRYDVAPCTITCKVFFMHQFEGLRKTLGCKDIVESLARCHKWDASGGKSGQNFLKTKDGRYLIKGISKTELEALTKFAPAYFEYLSSACREKRPITLAKMLGIFQISFINKTTNRKGKLQVQVIENLWASKSDLQIYDLKGLTRNRTVNVTGRPNEVLLDGNFCEMARTNQIFMHEDSLLRLQASLHNDTLFLASNNVMDYSLAIGIDEENQELYVGIIDYLRTYSWDKRLETLVKELGGSSKEAPTIITPSLYKARFRRAMARYFIVSPDAWLRWWQPYLMQSDEDTEREGIRSTETATRAEDTYIHLLSHR</sequence>
<feature type="compositionally biased region" description="Basic and acidic residues" evidence="11">
    <location>
        <begin position="464"/>
        <end position="483"/>
    </location>
</feature>
<dbReference type="InterPro" id="IPR013083">
    <property type="entry name" value="Znf_RING/FYVE/PHD"/>
</dbReference>
<dbReference type="PANTHER" id="PTHR45748">
    <property type="entry name" value="1-PHOSPHATIDYLINOSITOL 3-PHOSPHATE 5-KINASE-RELATED"/>
    <property type="match status" value="1"/>
</dbReference>
<evidence type="ECO:0000256" key="6">
    <source>
        <dbReference type="ARBA" id="ARBA00022777"/>
    </source>
</evidence>
<dbReference type="GO" id="GO:0008270">
    <property type="term" value="F:zinc ion binding"/>
    <property type="evidence" value="ECO:0007669"/>
    <property type="project" value="UniProtKB-KW"/>
</dbReference>
<evidence type="ECO:0000256" key="5">
    <source>
        <dbReference type="ARBA" id="ARBA00022771"/>
    </source>
</evidence>
<feature type="region of interest" description="Disordered" evidence="11">
    <location>
        <begin position="584"/>
        <end position="612"/>
    </location>
</feature>
<dbReference type="CDD" id="cd17300">
    <property type="entry name" value="PIPKc_PIKfyve"/>
    <property type="match status" value="1"/>
</dbReference>
<evidence type="ECO:0000256" key="3">
    <source>
        <dbReference type="ARBA" id="ARBA00022723"/>
    </source>
</evidence>
<feature type="compositionally biased region" description="Polar residues" evidence="11">
    <location>
        <begin position="1769"/>
        <end position="1783"/>
    </location>
</feature>
<feature type="compositionally biased region" description="Polar residues" evidence="11">
    <location>
        <begin position="1650"/>
        <end position="1667"/>
    </location>
</feature>
<feature type="region of interest" description="Disordered" evidence="11">
    <location>
        <begin position="1225"/>
        <end position="1250"/>
    </location>
</feature>
<dbReference type="InterPro" id="IPR044769">
    <property type="entry name" value="PIKfyve_PIPKc"/>
</dbReference>
<feature type="compositionally biased region" description="Low complexity" evidence="11">
    <location>
        <begin position="175"/>
        <end position="186"/>
    </location>
</feature>
<name>A0A9P6TCV5_9BASI</name>
<feature type="compositionally biased region" description="Polar residues" evidence="11">
    <location>
        <begin position="1886"/>
        <end position="1913"/>
    </location>
</feature>
<reference evidence="14" key="1">
    <citation type="submission" date="2013-11" db="EMBL/GenBank/DDBJ databases">
        <title>Genome sequence of the fusiform rust pathogen reveals effectors for host alternation and coevolution with pine.</title>
        <authorList>
            <consortium name="DOE Joint Genome Institute"/>
            <person name="Smith K."/>
            <person name="Pendleton A."/>
            <person name="Kubisiak T."/>
            <person name="Anderson C."/>
            <person name="Salamov A."/>
            <person name="Aerts A."/>
            <person name="Riley R."/>
            <person name="Clum A."/>
            <person name="Lindquist E."/>
            <person name="Ence D."/>
            <person name="Campbell M."/>
            <person name="Kronenberg Z."/>
            <person name="Feau N."/>
            <person name="Dhillon B."/>
            <person name="Hamelin R."/>
            <person name="Burleigh J."/>
            <person name="Smith J."/>
            <person name="Yandell M."/>
            <person name="Nelson C."/>
            <person name="Grigoriev I."/>
            <person name="Davis J."/>
        </authorList>
    </citation>
    <scope>NUCLEOTIDE SEQUENCE</scope>
    <source>
        <strain evidence="14">G11</strain>
    </source>
</reference>
<keyword evidence="15" id="KW-1185">Reference proteome</keyword>
<feature type="compositionally biased region" description="Low complexity" evidence="11">
    <location>
        <begin position="443"/>
        <end position="454"/>
    </location>
</feature>
<keyword evidence="8 10" id="KW-0067">ATP-binding</keyword>
<feature type="compositionally biased region" description="Polar residues" evidence="11">
    <location>
        <begin position="150"/>
        <end position="164"/>
    </location>
</feature>
<feature type="region of interest" description="Disordered" evidence="11">
    <location>
        <begin position="96"/>
        <end position="119"/>
    </location>
</feature>
<dbReference type="SUPFAM" id="SSF57903">
    <property type="entry name" value="FYVE/PHD zinc finger"/>
    <property type="match status" value="1"/>
</dbReference>
<feature type="region of interest" description="Disordered" evidence="11">
    <location>
        <begin position="44"/>
        <end position="76"/>
    </location>
</feature>
<dbReference type="GO" id="GO:0010008">
    <property type="term" value="C:endosome membrane"/>
    <property type="evidence" value="ECO:0007669"/>
    <property type="project" value="TreeGrafter"/>
</dbReference>
<evidence type="ECO:0000256" key="4">
    <source>
        <dbReference type="ARBA" id="ARBA00022741"/>
    </source>
</evidence>
<feature type="region of interest" description="Disordered" evidence="11">
    <location>
        <begin position="2051"/>
        <end position="2097"/>
    </location>
</feature>
<dbReference type="PANTHER" id="PTHR45748:SF7">
    <property type="entry name" value="1-PHOSPHATIDYLINOSITOL 3-PHOSPHATE 5-KINASE-RELATED"/>
    <property type="match status" value="1"/>
</dbReference>
<evidence type="ECO:0000256" key="9">
    <source>
        <dbReference type="PROSITE-ProRule" id="PRU00091"/>
    </source>
</evidence>
<keyword evidence="4 10" id="KW-0547">Nucleotide-binding</keyword>
<keyword evidence="7" id="KW-0862">Zinc</keyword>
<feature type="compositionally biased region" description="Polar residues" evidence="11">
    <location>
        <begin position="1986"/>
        <end position="2001"/>
    </location>
</feature>
<feature type="compositionally biased region" description="Low complexity" evidence="11">
    <location>
        <begin position="132"/>
        <end position="145"/>
    </location>
</feature>
<keyword evidence="6 10" id="KW-0418">Kinase</keyword>
<feature type="compositionally biased region" description="Polar residues" evidence="11">
    <location>
        <begin position="484"/>
        <end position="521"/>
    </location>
</feature>
<feature type="region of interest" description="Disordered" evidence="11">
    <location>
        <begin position="422"/>
        <end position="521"/>
    </location>
</feature>
<dbReference type="SUPFAM" id="SSF56104">
    <property type="entry name" value="SAICAR synthase-like"/>
    <property type="match status" value="1"/>
</dbReference>
<feature type="compositionally biased region" description="Low complexity" evidence="11">
    <location>
        <begin position="1635"/>
        <end position="1649"/>
    </location>
</feature>
<dbReference type="GO" id="GO:0005524">
    <property type="term" value="F:ATP binding"/>
    <property type="evidence" value="ECO:0007669"/>
    <property type="project" value="UniProtKB-UniRule"/>
</dbReference>
<feature type="region of interest" description="Disordered" evidence="11">
    <location>
        <begin position="1"/>
        <end position="30"/>
    </location>
</feature>
<feature type="region of interest" description="Disordered" evidence="11">
    <location>
        <begin position="1764"/>
        <end position="1790"/>
    </location>
</feature>
<dbReference type="InterPro" id="IPR027409">
    <property type="entry name" value="GroEL-like_apical_dom_sf"/>
</dbReference>
<evidence type="ECO:0000256" key="1">
    <source>
        <dbReference type="ARBA" id="ARBA00012009"/>
    </source>
</evidence>
<evidence type="ECO:0000259" key="13">
    <source>
        <dbReference type="PROSITE" id="PS51455"/>
    </source>
</evidence>
<proteinExistence type="predicted"/>
<dbReference type="Gene3D" id="3.50.7.10">
    <property type="entry name" value="GroEL"/>
    <property type="match status" value="1"/>
</dbReference>
<protein>
    <recommendedName>
        <fullName evidence="1">1-phosphatidylinositol-3-phosphate 5-kinase</fullName>
        <ecNumber evidence="1">2.7.1.150</ecNumber>
    </recommendedName>
</protein>
<feature type="compositionally biased region" description="Polar residues" evidence="11">
    <location>
        <begin position="44"/>
        <end position="56"/>
    </location>
</feature>
<dbReference type="SMART" id="SM00064">
    <property type="entry name" value="FYVE"/>
    <property type="match status" value="1"/>
</dbReference>
<dbReference type="GO" id="GO:0000329">
    <property type="term" value="C:fungal-type vacuole membrane"/>
    <property type="evidence" value="ECO:0007669"/>
    <property type="project" value="TreeGrafter"/>
</dbReference>
<dbReference type="InterPro" id="IPR002423">
    <property type="entry name" value="Cpn60/GroEL/TCP-1"/>
</dbReference>